<protein>
    <submittedName>
        <fullName evidence="1">Uncharacterized protein</fullName>
    </submittedName>
</protein>
<proteinExistence type="predicted"/>
<accession>A0AAJ0B5F8</accession>
<keyword evidence="2" id="KW-1185">Reference proteome</keyword>
<organism evidence="1 2">
    <name type="scientific">Echria macrotheca</name>
    <dbReference type="NCBI Taxonomy" id="438768"/>
    <lineage>
        <taxon>Eukaryota</taxon>
        <taxon>Fungi</taxon>
        <taxon>Dikarya</taxon>
        <taxon>Ascomycota</taxon>
        <taxon>Pezizomycotina</taxon>
        <taxon>Sordariomycetes</taxon>
        <taxon>Sordariomycetidae</taxon>
        <taxon>Sordariales</taxon>
        <taxon>Schizotheciaceae</taxon>
        <taxon>Echria</taxon>
    </lineage>
</organism>
<name>A0AAJ0B5F8_9PEZI</name>
<sequence>MALDPGTILSVIDTIQRVVALYERIDGLPQQMTNLGRRMETLNLYLIPLEAFVKNKPNTAYARLYPGQKEALAKLLGNIQASADKVYDLFERYEKGILSRGHDLVFRAKWASQIWFSLVDNSPDKIQALMDDIDYDRGVLNDYLTLMNAMEKPVLATPPRPPGRRDYKIIFVDPSNGNRSIVAEALTKLLGQATVKANLDWRIEWIHSAGFFVKARSDCIDVIEKLDYSYPSMKLALSAGGVSPKAVILDAVFDNKMFNQPYKQTIRSALAARRSRGLTKDMFRRYDFVIVFTSREHDNATKLKEALRKKYGDAAVARGKGRVLHLGAYLGSVGAPTEIILTKKMKEKNDTREEWNAKAAQIKTAIKGFLKSEMKWVAPEKT</sequence>
<evidence type="ECO:0000313" key="1">
    <source>
        <dbReference type="EMBL" id="KAK1752030.1"/>
    </source>
</evidence>
<dbReference type="Gene3D" id="3.40.50.2300">
    <property type="match status" value="1"/>
</dbReference>
<evidence type="ECO:0000313" key="2">
    <source>
        <dbReference type="Proteomes" id="UP001239445"/>
    </source>
</evidence>
<dbReference type="EMBL" id="MU839840">
    <property type="protein sequence ID" value="KAK1752030.1"/>
    <property type="molecule type" value="Genomic_DNA"/>
</dbReference>
<reference evidence="1" key="1">
    <citation type="submission" date="2023-06" db="EMBL/GenBank/DDBJ databases">
        <title>Genome-scale phylogeny and comparative genomics of the fungal order Sordariales.</title>
        <authorList>
            <consortium name="Lawrence Berkeley National Laboratory"/>
            <person name="Hensen N."/>
            <person name="Bonometti L."/>
            <person name="Westerberg I."/>
            <person name="Brannstrom I.O."/>
            <person name="Guillou S."/>
            <person name="Cros-Aarteil S."/>
            <person name="Calhoun S."/>
            <person name="Haridas S."/>
            <person name="Kuo A."/>
            <person name="Mondo S."/>
            <person name="Pangilinan J."/>
            <person name="Riley R."/>
            <person name="Labutti K."/>
            <person name="Andreopoulos B."/>
            <person name="Lipzen A."/>
            <person name="Chen C."/>
            <person name="Yanf M."/>
            <person name="Daum C."/>
            <person name="Ng V."/>
            <person name="Clum A."/>
            <person name="Steindorff A."/>
            <person name="Ohm R."/>
            <person name="Martin F."/>
            <person name="Silar P."/>
            <person name="Natvig D."/>
            <person name="Lalanne C."/>
            <person name="Gautier V."/>
            <person name="Ament-Velasquez S.L."/>
            <person name="Kruys A."/>
            <person name="Hutchinson M.I."/>
            <person name="Powell A.J."/>
            <person name="Barry K."/>
            <person name="Miller A.N."/>
            <person name="Grigoriev I.V."/>
            <person name="Debuchy R."/>
            <person name="Gladieux P."/>
            <person name="Thoren M.H."/>
            <person name="Johannesson H."/>
        </authorList>
    </citation>
    <scope>NUCLEOTIDE SEQUENCE</scope>
    <source>
        <strain evidence="1">PSN4</strain>
    </source>
</reference>
<gene>
    <name evidence="1" type="ORF">QBC47DRAFT_306527</name>
</gene>
<comment type="caution">
    <text evidence="1">The sequence shown here is derived from an EMBL/GenBank/DDBJ whole genome shotgun (WGS) entry which is preliminary data.</text>
</comment>
<dbReference type="Proteomes" id="UP001239445">
    <property type="component" value="Unassembled WGS sequence"/>
</dbReference>
<dbReference type="AlphaFoldDB" id="A0AAJ0B5F8"/>